<keyword evidence="2" id="KW-0732">Signal</keyword>
<reference evidence="8 9" key="1">
    <citation type="submission" date="2024-09" db="EMBL/GenBank/DDBJ databases">
        <authorList>
            <person name="Sun Q."/>
            <person name="Mori K."/>
        </authorList>
    </citation>
    <scope>NUCLEOTIDE SEQUENCE [LARGE SCALE GENOMIC DNA]</scope>
    <source>
        <strain evidence="8 9">JCM 11201</strain>
    </source>
</reference>
<dbReference type="RefSeq" id="WP_379948921.1">
    <property type="nucleotide sequence ID" value="NZ_JBHMAF010000038.1"/>
</dbReference>
<proteinExistence type="inferred from homology"/>
<dbReference type="PANTHER" id="PTHR13887:SF14">
    <property type="entry name" value="DISULFIDE BOND FORMATION PROTEIN D"/>
    <property type="match status" value="1"/>
</dbReference>
<protein>
    <submittedName>
        <fullName evidence="8">DsbA family protein</fullName>
    </submittedName>
</protein>
<sequence>MKSKQFSTLFIIFSLAFLVLIGVIVYTIIGKKTEDKQDPFLYKEQQTLGDQDAPVHIVEFADFKCPGCQKWDEHVFPEIQKEYIETGKVQFHFINFPFIGDDSNLGAAAGEAIYKQDHAAFWKFYTALFEAQQSTDQVWITEELLTQIVKEQLPKINVKQFQKDLNSEAIQKKVQQDKDLALGLKVQGAPTIYVNGNLVDSSYDGIKNAVEKALKK</sequence>
<evidence type="ECO:0000256" key="2">
    <source>
        <dbReference type="ARBA" id="ARBA00022729"/>
    </source>
</evidence>
<dbReference type="PANTHER" id="PTHR13887">
    <property type="entry name" value="GLUTATHIONE S-TRANSFERASE KAPPA"/>
    <property type="match status" value="1"/>
</dbReference>
<accession>A0ABV5WE46</accession>
<keyword evidence="6" id="KW-0812">Transmembrane</keyword>
<comment type="caution">
    <text evidence="8">The sequence shown here is derived from an EMBL/GenBank/DDBJ whole genome shotgun (WGS) entry which is preliminary data.</text>
</comment>
<evidence type="ECO:0000256" key="4">
    <source>
        <dbReference type="ARBA" id="ARBA00023157"/>
    </source>
</evidence>
<evidence type="ECO:0000256" key="6">
    <source>
        <dbReference type="SAM" id="Phobius"/>
    </source>
</evidence>
<evidence type="ECO:0000256" key="5">
    <source>
        <dbReference type="ARBA" id="ARBA00023284"/>
    </source>
</evidence>
<organism evidence="8 9">
    <name type="scientific">Ectobacillus funiculus</name>
    <dbReference type="NCBI Taxonomy" id="137993"/>
    <lineage>
        <taxon>Bacteria</taxon>
        <taxon>Bacillati</taxon>
        <taxon>Bacillota</taxon>
        <taxon>Bacilli</taxon>
        <taxon>Bacillales</taxon>
        <taxon>Bacillaceae</taxon>
        <taxon>Ectobacillus</taxon>
    </lineage>
</organism>
<evidence type="ECO:0000313" key="9">
    <source>
        <dbReference type="Proteomes" id="UP001589609"/>
    </source>
</evidence>
<comment type="similarity">
    <text evidence="1">Belongs to the thioredoxin family. DsbA subfamily.</text>
</comment>
<keyword evidence="3" id="KW-0560">Oxidoreductase</keyword>
<dbReference type="Pfam" id="PF13462">
    <property type="entry name" value="Thioredoxin_4"/>
    <property type="match status" value="1"/>
</dbReference>
<evidence type="ECO:0000256" key="3">
    <source>
        <dbReference type="ARBA" id="ARBA00023002"/>
    </source>
</evidence>
<dbReference type="EMBL" id="JBHMAF010000038">
    <property type="protein sequence ID" value="MFB9758630.1"/>
    <property type="molecule type" value="Genomic_DNA"/>
</dbReference>
<keyword evidence="9" id="KW-1185">Reference proteome</keyword>
<keyword evidence="4" id="KW-1015">Disulfide bond</keyword>
<feature type="transmembrane region" description="Helical" evidence="6">
    <location>
        <begin position="6"/>
        <end position="29"/>
    </location>
</feature>
<keyword evidence="6" id="KW-0472">Membrane</keyword>
<dbReference type="SUPFAM" id="SSF52833">
    <property type="entry name" value="Thioredoxin-like"/>
    <property type="match status" value="1"/>
</dbReference>
<evidence type="ECO:0000313" key="8">
    <source>
        <dbReference type="EMBL" id="MFB9758630.1"/>
    </source>
</evidence>
<name>A0ABV5WE46_9BACI</name>
<dbReference type="InterPro" id="IPR012336">
    <property type="entry name" value="Thioredoxin-like_fold"/>
</dbReference>
<dbReference type="InterPro" id="IPR036249">
    <property type="entry name" value="Thioredoxin-like_sf"/>
</dbReference>
<gene>
    <name evidence="8" type="ORF">ACFFMS_08970</name>
</gene>
<keyword evidence="6" id="KW-1133">Transmembrane helix</keyword>
<keyword evidence="5" id="KW-0676">Redox-active center</keyword>
<feature type="domain" description="Thioredoxin-like fold" evidence="7">
    <location>
        <begin position="45"/>
        <end position="211"/>
    </location>
</feature>
<dbReference type="Gene3D" id="3.40.30.10">
    <property type="entry name" value="Glutaredoxin"/>
    <property type="match status" value="1"/>
</dbReference>
<dbReference type="Proteomes" id="UP001589609">
    <property type="component" value="Unassembled WGS sequence"/>
</dbReference>
<evidence type="ECO:0000259" key="7">
    <source>
        <dbReference type="Pfam" id="PF13462"/>
    </source>
</evidence>
<evidence type="ECO:0000256" key="1">
    <source>
        <dbReference type="ARBA" id="ARBA00005791"/>
    </source>
</evidence>